<comment type="caution">
    <text evidence="1">The sequence shown here is derived from an EMBL/GenBank/DDBJ whole genome shotgun (WGS) entry which is preliminary data.</text>
</comment>
<protein>
    <submittedName>
        <fullName evidence="1">Uncharacterized protein</fullName>
    </submittedName>
</protein>
<evidence type="ECO:0000313" key="2">
    <source>
        <dbReference type="Proteomes" id="UP000255326"/>
    </source>
</evidence>
<proteinExistence type="predicted"/>
<name>A0A370GGF7_9BACI</name>
<dbReference type="EMBL" id="QQAY01000005">
    <property type="protein sequence ID" value="RDI42316.1"/>
    <property type="molecule type" value="Genomic_DNA"/>
</dbReference>
<sequence length="49" mass="5915">MRMTMDEHLKNLQSKGIVLQKVISRRKLFLKMNQVKQFREKRKDAAGRK</sequence>
<accession>A0A370GGF7</accession>
<dbReference type="AlphaFoldDB" id="A0A370GGF7"/>
<keyword evidence="2" id="KW-1185">Reference proteome</keyword>
<evidence type="ECO:0000313" key="1">
    <source>
        <dbReference type="EMBL" id="RDI42316.1"/>
    </source>
</evidence>
<reference evidence="1 2" key="1">
    <citation type="submission" date="2018-07" db="EMBL/GenBank/DDBJ databases">
        <title>Genomic Encyclopedia of Type Strains, Phase IV (KMG-IV): sequencing the most valuable type-strain genomes for metagenomic binning, comparative biology and taxonomic classification.</title>
        <authorList>
            <person name="Goeker M."/>
        </authorList>
    </citation>
    <scope>NUCLEOTIDE SEQUENCE [LARGE SCALE GENOMIC DNA]</scope>
    <source>
        <strain evidence="1 2">DSM 25281</strain>
    </source>
</reference>
<dbReference type="Proteomes" id="UP000255326">
    <property type="component" value="Unassembled WGS sequence"/>
</dbReference>
<gene>
    <name evidence="1" type="ORF">DFR59_105157</name>
</gene>
<dbReference type="RefSeq" id="WP_158538365.1">
    <property type="nucleotide sequence ID" value="NZ_QQAY01000005.1"/>
</dbReference>
<organism evidence="1 2">
    <name type="scientific">Falsibacillus pallidus</name>
    <dbReference type="NCBI Taxonomy" id="493781"/>
    <lineage>
        <taxon>Bacteria</taxon>
        <taxon>Bacillati</taxon>
        <taxon>Bacillota</taxon>
        <taxon>Bacilli</taxon>
        <taxon>Bacillales</taxon>
        <taxon>Bacillaceae</taxon>
        <taxon>Falsibacillus</taxon>
    </lineage>
</organism>